<accession>A0A1J5PIV7</accession>
<sequence>MLGGETDPVHAGVHLEEHAVRAAAAVHRQPVDLFAAMHHVPEVEPLAQRQILRTETAFEQENGSAPAQRAQRLGLGQVEQGEAVGAAQRAIHPGDAVAVGIGLHRSPHLAGRRALADAGEVVGQRGSVDDGGNRAGHDRYRLSKGPCAARRRANRAIVAKALCYKPRQPGKTIRPGWCRPLRSGTNRAVRRLIPIH</sequence>
<comment type="caution">
    <text evidence="1">The sequence shown here is derived from an EMBL/GenBank/DDBJ whole genome shotgun (WGS) entry which is preliminary data.</text>
</comment>
<dbReference type="EMBL" id="MLJW01003723">
    <property type="protein sequence ID" value="OIQ71446.1"/>
    <property type="molecule type" value="Genomic_DNA"/>
</dbReference>
<gene>
    <name evidence="1" type="ORF">GALL_469380</name>
</gene>
<name>A0A1J5PIV7_9ZZZZ</name>
<dbReference type="AlphaFoldDB" id="A0A1J5PIV7"/>
<organism evidence="1">
    <name type="scientific">mine drainage metagenome</name>
    <dbReference type="NCBI Taxonomy" id="410659"/>
    <lineage>
        <taxon>unclassified sequences</taxon>
        <taxon>metagenomes</taxon>
        <taxon>ecological metagenomes</taxon>
    </lineage>
</organism>
<reference evidence="1" key="1">
    <citation type="submission" date="2016-10" db="EMBL/GenBank/DDBJ databases">
        <title>Sequence of Gallionella enrichment culture.</title>
        <authorList>
            <person name="Poehlein A."/>
            <person name="Muehling M."/>
            <person name="Daniel R."/>
        </authorList>
    </citation>
    <scope>NUCLEOTIDE SEQUENCE</scope>
</reference>
<protein>
    <submittedName>
        <fullName evidence="1">Uncharacterized protein</fullName>
    </submittedName>
</protein>
<evidence type="ECO:0000313" key="1">
    <source>
        <dbReference type="EMBL" id="OIQ71446.1"/>
    </source>
</evidence>
<proteinExistence type="predicted"/>